<comment type="caution">
    <text evidence="1">The sequence shown here is derived from an EMBL/GenBank/DDBJ whole genome shotgun (WGS) entry which is preliminary data.</text>
</comment>
<organism evidence="1 2">
    <name type="scientific">Polarella glacialis</name>
    <name type="common">Dinoflagellate</name>
    <dbReference type="NCBI Taxonomy" id="89957"/>
    <lineage>
        <taxon>Eukaryota</taxon>
        <taxon>Sar</taxon>
        <taxon>Alveolata</taxon>
        <taxon>Dinophyceae</taxon>
        <taxon>Suessiales</taxon>
        <taxon>Suessiaceae</taxon>
        <taxon>Polarella</taxon>
    </lineage>
</organism>
<proteinExistence type="predicted"/>
<sequence length="109" mass="12058">VLSPWALARQLLDRWRLFVASPDSPSADSESEPFLLTRGPAPLARAVRALALARVQLQKERPKSRVPLLFAVEPCLWHRPAKGASDQGGGSHFVVLRLLLREEPDKVSS</sequence>
<gene>
    <name evidence="1" type="ORF">PGLA2088_LOCUS12104</name>
</gene>
<feature type="non-terminal residue" evidence="1">
    <location>
        <position position="1"/>
    </location>
</feature>
<protein>
    <submittedName>
        <fullName evidence="1">Uncharacterized protein</fullName>
    </submittedName>
</protein>
<dbReference type="AlphaFoldDB" id="A0A813IV19"/>
<dbReference type="EMBL" id="CAJNNW010014176">
    <property type="protein sequence ID" value="CAE8656305.1"/>
    <property type="molecule type" value="Genomic_DNA"/>
</dbReference>
<name>A0A813IV19_POLGL</name>
<evidence type="ECO:0000313" key="2">
    <source>
        <dbReference type="Proteomes" id="UP000626109"/>
    </source>
</evidence>
<accession>A0A813IV19</accession>
<dbReference type="Proteomes" id="UP000626109">
    <property type="component" value="Unassembled WGS sequence"/>
</dbReference>
<reference evidence="1" key="1">
    <citation type="submission" date="2021-02" db="EMBL/GenBank/DDBJ databases">
        <authorList>
            <person name="Dougan E. K."/>
            <person name="Rhodes N."/>
            <person name="Thang M."/>
            <person name="Chan C."/>
        </authorList>
    </citation>
    <scope>NUCLEOTIDE SEQUENCE</scope>
</reference>
<evidence type="ECO:0000313" key="1">
    <source>
        <dbReference type="EMBL" id="CAE8656305.1"/>
    </source>
</evidence>